<keyword evidence="2" id="KW-0456">Lyase</keyword>
<dbReference type="GO" id="GO:0008654">
    <property type="term" value="P:phospholipid biosynthetic process"/>
    <property type="evidence" value="ECO:0007669"/>
    <property type="project" value="InterPro"/>
</dbReference>
<evidence type="ECO:0000256" key="1">
    <source>
        <dbReference type="ARBA" id="ARBA00022793"/>
    </source>
</evidence>
<dbReference type="Pfam" id="PF02666">
    <property type="entry name" value="PS_Dcarbxylase"/>
    <property type="match status" value="1"/>
</dbReference>
<evidence type="ECO:0008006" key="4">
    <source>
        <dbReference type="Google" id="ProtNLM"/>
    </source>
</evidence>
<evidence type="ECO:0000313" key="3">
    <source>
        <dbReference type="EMBL" id="QHT28623.1"/>
    </source>
</evidence>
<dbReference type="InterPro" id="IPR003817">
    <property type="entry name" value="PS_Dcarbxylase"/>
</dbReference>
<keyword evidence="1" id="KW-0210">Decarboxylase</keyword>
<dbReference type="AlphaFoldDB" id="A0A6C0EJK4"/>
<sequence>MFVPLLISSASIFKVVKDIYNFKDFTIMKIDGSKMYEKNRLLERISMVFLYKYNLIKVNTIKNSVLHYISHKEEVYKLKSNNIYEDTIAFLDSNGMDDKREILKIMSELKNFELAYKTLSLNDINYIENTMFNKVSINACNIVIRNYLEKNFTTINGFFVREIDYLKHRPIMSDNSFISPCDARCIIHTDIDDKYNMLVKNTKIKYKNLINGSDDSILDKNFNSNSSVCIFRLATVDYHYCHSPINCTIKSFHTVNEQQGSIYSVQPDILDLYDVYLKNKRHVIKMETENNIEFYIIVVGAIGVDTIEYLQSDKSYDKTFPNINKVYKRGEPMVRFSWGGSTIILLFNHKITDWNTIVLENSKKKLETYVQARSTTLFST</sequence>
<dbReference type="PANTHER" id="PTHR10067">
    <property type="entry name" value="PHOSPHATIDYLSERINE DECARBOXYLASE"/>
    <property type="match status" value="1"/>
</dbReference>
<reference evidence="3" key="1">
    <citation type="journal article" date="2020" name="Nature">
        <title>Giant virus diversity and host interactions through global metagenomics.</title>
        <authorList>
            <person name="Schulz F."/>
            <person name="Roux S."/>
            <person name="Paez-Espino D."/>
            <person name="Jungbluth S."/>
            <person name="Walsh D.A."/>
            <person name="Denef V.J."/>
            <person name="McMahon K.D."/>
            <person name="Konstantinidis K.T."/>
            <person name="Eloe-Fadrosh E.A."/>
            <person name="Kyrpides N.C."/>
            <person name="Woyke T."/>
        </authorList>
    </citation>
    <scope>NUCLEOTIDE SEQUENCE</scope>
    <source>
        <strain evidence="3">GVMAG-M-3300001351-8</strain>
    </source>
</reference>
<proteinExistence type="predicted"/>
<dbReference type="GO" id="GO:0004609">
    <property type="term" value="F:phosphatidylserine decarboxylase activity"/>
    <property type="evidence" value="ECO:0007669"/>
    <property type="project" value="InterPro"/>
</dbReference>
<organism evidence="3">
    <name type="scientific">viral metagenome</name>
    <dbReference type="NCBI Taxonomy" id="1070528"/>
    <lineage>
        <taxon>unclassified sequences</taxon>
        <taxon>metagenomes</taxon>
        <taxon>organismal metagenomes</taxon>
    </lineage>
</organism>
<dbReference type="EMBL" id="MN738863">
    <property type="protein sequence ID" value="QHT28623.1"/>
    <property type="molecule type" value="Genomic_DNA"/>
</dbReference>
<name>A0A6C0EJK4_9ZZZZ</name>
<accession>A0A6C0EJK4</accession>
<evidence type="ECO:0000256" key="2">
    <source>
        <dbReference type="ARBA" id="ARBA00023239"/>
    </source>
</evidence>
<protein>
    <recommendedName>
        <fullName evidence="4">Phosphatidylserine decarboxylase</fullName>
    </recommendedName>
</protein>